<protein>
    <recommendedName>
        <fullName evidence="3">Chromatin target of PRMT1 protein C-terminal domain-containing protein</fullName>
    </recommendedName>
</protein>
<comment type="caution">
    <text evidence="4">The sequence shown here is derived from an EMBL/GenBank/DDBJ whole genome shotgun (WGS) entry which is preliminary data.</text>
</comment>
<sequence length="137" mass="15550">MTLVVGDYSIKNRGSGAAFDMPRYEMRRTGAISKRQRSNHSGRKDQKRKEKPKISKEELDRELEEYMSNRKNAQKEDTAEADQSGLTETLELLSGSQKTAEDNRKSPVVECSSSSNSTETKETPKDDIDMEIDLMQN</sequence>
<organism evidence="4 5">
    <name type="scientific">Steinernema carpocapsae</name>
    <name type="common">Entomopathogenic nematode</name>
    <dbReference type="NCBI Taxonomy" id="34508"/>
    <lineage>
        <taxon>Eukaryota</taxon>
        <taxon>Metazoa</taxon>
        <taxon>Ecdysozoa</taxon>
        <taxon>Nematoda</taxon>
        <taxon>Chromadorea</taxon>
        <taxon>Rhabditida</taxon>
        <taxon>Tylenchina</taxon>
        <taxon>Panagrolaimomorpha</taxon>
        <taxon>Strongyloidoidea</taxon>
        <taxon>Steinernematidae</taxon>
        <taxon>Steinernema</taxon>
    </lineage>
</organism>
<feature type="domain" description="Chromatin target of PRMT1 protein C-terminal" evidence="3">
    <location>
        <begin position="14"/>
        <end position="73"/>
    </location>
</feature>
<feature type="region of interest" description="Disordered" evidence="2">
    <location>
        <begin position="1"/>
        <end position="137"/>
    </location>
</feature>
<dbReference type="Pfam" id="PF13865">
    <property type="entry name" value="FoP_duplication"/>
    <property type="match status" value="1"/>
</dbReference>
<dbReference type="Proteomes" id="UP000298663">
    <property type="component" value="Unassembled WGS sequence"/>
</dbReference>
<feature type="compositionally biased region" description="Low complexity" evidence="2">
    <location>
        <begin position="108"/>
        <end position="118"/>
    </location>
</feature>
<proteinExistence type="predicted"/>
<feature type="compositionally biased region" description="Basic and acidic residues" evidence="2">
    <location>
        <begin position="42"/>
        <end position="59"/>
    </location>
</feature>
<dbReference type="EMBL" id="AZBU02000001">
    <property type="protein sequence ID" value="TMS32978.1"/>
    <property type="molecule type" value="Genomic_DNA"/>
</dbReference>
<dbReference type="GO" id="GO:0003723">
    <property type="term" value="F:RNA binding"/>
    <property type="evidence" value="ECO:0007669"/>
    <property type="project" value="UniProtKB-KW"/>
</dbReference>
<evidence type="ECO:0000256" key="2">
    <source>
        <dbReference type="SAM" id="MobiDB-lite"/>
    </source>
</evidence>
<gene>
    <name evidence="4" type="ORF">L596_000763</name>
</gene>
<evidence type="ECO:0000313" key="4">
    <source>
        <dbReference type="EMBL" id="TMS32978.1"/>
    </source>
</evidence>
<accession>A0A4U8UN98</accession>
<evidence type="ECO:0000256" key="1">
    <source>
        <dbReference type="ARBA" id="ARBA00022884"/>
    </source>
</evidence>
<evidence type="ECO:0000313" key="5">
    <source>
        <dbReference type="Proteomes" id="UP000298663"/>
    </source>
</evidence>
<keyword evidence="1" id="KW-0694">RNA-binding</keyword>
<keyword evidence="5" id="KW-1185">Reference proteome</keyword>
<evidence type="ECO:0000259" key="3">
    <source>
        <dbReference type="Pfam" id="PF13865"/>
    </source>
</evidence>
<dbReference type="InterPro" id="IPR025715">
    <property type="entry name" value="FoP_C"/>
</dbReference>
<name>A0A4U8UN98_STECR</name>
<dbReference type="AlphaFoldDB" id="A0A4U8UN98"/>
<dbReference type="OrthoDB" id="1049195at2759"/>
<reference evidence="4 5" key="2">
    <citation type="journal article" date="2019" name="G3 (Bethesda)">
        <title>Hybrid Assembly of the Genome of the Entomopathogenic Nematode Steinernema carpocapsae Identifies the X-Chromosome.</title>
        <authorList>
            <person name="Serra L."/>
            <person name="Macchietto M."/>
            <person name="Macias-Munoz A."/>
            <person name="McGill C.J."/>
            <person name="Rodriguez I.M."/>
            <person name="Rodriguez B."/>
            <person name="Murad R."/>
            <person name="Mortazavi A."/>
        </authorList>
    </citation>
    <scope>NUCLEOTIDE SEQUENCE [LARGE SCALE GENOMIC DNA]</scope>
    <source>
        <strain evidence="4 5">ALL</strain>
    </source>
</reference>
<reference evidence="4 5" key="1">
    <citation type="journal article" date="2015" name="Genome Biol.">
        <title>Comparative genomics of Steinernema reveals deeply conserved gene regulatory networks.</title>
        <authorList>
            <person name="Dillman A.R."/>
            <person name="Macchietto M."/>
            <person name="Porter C.F."/>
            <person name="Rogers A."/>
            <person name="Williams B."/>
            <person name="Antoshechkin I."/>
            <person name="Lee M.M."/>
            <person name="Goodwin Z."/>
            <person name="Lu X."/>
            <person name="Lewis E.E."/>
            <person name="Goodrich-Blair H."/>
            <person name="Stock S.P."/>
            <person name="Adams B.J."/>
            <person name="Sternberg P.W."/>
            <person name="Mortazavi A."/>
        </authorList>
    </citation>
    <scope>NUCLEOTIDE SEQUENCE [LARGE SCALE GENOMIC DNA]</scope>
    <source>
        <strain evidence="4 5">ALL</strain>
    </source>
</reference>
<feature type="compositionally biased region" description="Acidic residues" evidence="2">
    <location>
        <begin position="128"/>
        <end position="137"/>
    </location>
</feature>